<dbReference type="EMBL" id="CP022657">
    <property type="protein sequence ID" value="ASS76513.1"/>
    <property type="molecule type" value="Genomic_DNA"/>
</dbReference>
<keyword evidence="3" id="KW-1185">Reference proteome</keyword>
<evidence type="ECO:0000313" key="2">
    <source>
        <dbReference type="EMBL" id="ASS76513.1"/>
    </source>
</evidence>
<evidence type="ECO:0008006" key="4">
    <source>
        <dbReference type="Google" id="ProtNLM"/>
    </source>
</evidence>
<feature type="transmembrane region" description="Helical" evidence="1">
    <location>
        <begin position="60"/>
        <end position="85"/>
    </location>
</feature>
<dbReference type="OrthoDB" id="2943217at2"/>
<reference evidence="2 3" key="1">
    <citation type="journal article" date="2015" name="Int. J. Syst. Evol. Microbiol.">
        <title>Tumebacillus algifaecis sp. nov., isolated from decomposing algal scum.</title>
        <authorList>
            <person name="Wu Y.F."/>
            <person name="Zhang B."/>
            <person name="Xing P."/>
            <person name="Wu Q.L."/>
            <person name="Liu S.J."/>
        </authorList>
    </citation>
    <scope>NUCLEOTIDE SEQUENCE [LARGE SCALE GENOMIC DNA]</scope>
    <source>
        <strain evidence="2 3">THMBR28</strain>
    </source>
</reference>
<dbReference type="AlphaFoldDB" id="A0A223D501"/>
<dbReference type="KEGG" id="tab:CIG75_17150"/>
<gene>
    <name evidence="2" type="ORF">CIG75_17150</name>
</gene>
<evidence type="ECO:0000313" key="3">
    <source>
        <dbReference type="Proteomes" id="UP000214688"/>
    </source>
</evidence>
<organism evidence="2 3">
    <name type="scientific">Tumebacillus algifaecis</name>
    <dbReference type="NCBI Taxonomy" id="1214604"/>
    <lineage>
        <taxon>Bacteria</taxon>
        <taxon>Bacillati</taxon>
        <taxon>Bacillota</taxon>
        <taxon>Bacilli</taxon>
        <taxon>Bacillales</taxon>
        <taxon>Alicyclobacillaceae</taxon>
        <taxon>Tumebacillus</taxon>
    </lineage>
</organism>
<keyword evidence="1" id="KW-0812">Transmembrane</keyword>
<accession>A0A223D501</accession>
<sequence length="91" mass="9957">MEESLPSLDPSQKRKDPKLFVILGWIFAVITLFFLPFLFGPAAIIMGAIAIKRGAKANGIWIIVLAALVLLLYLVLTVFAVSFLMNLPTAP</sequence>
<feature type="transmembrane region" description="Helical" evidence="1">
    <location>
        <begin position="20"/>
        <end position="48"/>
    </location>
</feature>
<proteinExistence type="predicted"/>
<evidence type="ECO:0000256" key="1">
    <source>
        <dbReference type="SAM" id="Phobius"/>
    </source>
</evidence>
<keyword evidence="1" id="KW-1133">Transmembrane helix</keyword>
<dbReference type="Proteomes" id="UP000214688">
    <property type="component" value="Chromosome"/>
</dbReference>
<protein>
    <recommendedName>
        <fullName evidence="4">DUF4190 domain-containing protein</fullName>
    </recommendedName>
</protein>
<dbReference type="RefSeq" id="WP_094237746.1">
    <property type="nucleotide sequence ID" value="NZ_CP022657.1"/>
</dbReference>
<name>A0A223D501_9BACL</name>
<keyword evidence="1" id="KW-0472">Membrane</keyword>